<evidence type="ECO:0000313" key="2">
    <source>
        <dbReference type="Proteomes" id="UP000324222"/>
    </source>
</evidence>
<name>A0A5B7FG45_PORTR</name>
<reference evidence="1 2" key="1">
    <citation type="submission" date="2019-05" db="EMBL/GenBank/DDBJ databases">
        <title>Another draft genome of Portunus trituberculatus and its Hox gene families provides insights of decapod evolution.</title>
        <authorList>
            <person name="Jeong J.-H."/>
            <person name="Song I."/>
            <person name="Kim S."/>
            <person name="Choi T."/>
            <person name="Kim D."/>
            <person name="Ryu S."/>
            <person name="Kim W."/>
        </authorList>
    </citation>
    <scope>NUCLEOTIDE SEQUENCE [LARGE SCALE GENOMIC DNA]</scope>
    <source>
        <tissue evidence="1">Muscle</tissue>
    </source>
</reference>
<dbReference type="AlphaFoldDB" id="A0A5B7FG45"/>
<sequence length="81" mass="8890">MTVAAARARRLHTAQASLLQQPRLSIHHQQEKQHGLFDGQGVFGCPGRTVETFTHHESSGTLTHPPVKVTEGFVELPSIPQ</sequence>
<organism evidence="1 2">
    <name type="scientific">Portunus trituberculatus</name>
    <name type="common">Swimming crab</name>
    <name type="synonym">Neptunus trituberculatus</name>
    <dbReference type="NCBI Taxonomy" id="210409"/>
    <lineage>
        <taxon>Eukaryota</taxon>
        <taxon>Metazoa</taxon>
        <taxon>Ecdysozoa</taxon>
        <taxon>Arthropoda</taxon>
        <taxon>Crustacea</taxon>
        <taxon>Multicrustacea</taxon>
        <taxon>Malacostraca</taxon>
        <taxon>Eumalacostraca</taxon>
        <taxon>Eucarida</taxon>
        <taxon>Decapoda</taxon>
        <taxon>Pleocyemata</taxon>
        <taxon>Brachyura</taxon>
        <taxon>Eubrachyura</taxon>
        <taxon>Portunoidea</taxon>
        <taxon>Portunidae</taxon>
        <taxon>Portuninae</taxon>
        <taxon>Portunus</taxon>
    </lineage>
</organism>
<keyword evidence="2" id="KW-1185">Reference proteome</keyword>
<gene>
    <name evidence="1" type="ORF">E2C01_037082</name>
</gene>
<evidence type="ECO:0000313" key="1">
    <source>
        <dbReference type="EMBL" id="MPC43434.1"/>
    </source>
</evidence>
<comment type="caution">
    <text evidence="1">The sequence shown here is derived from an EMBL/GenBank/DDBJ whole genome shotgun (WGS) entry which is preliminary data.</text>
</comment>
<dbReference type="Proteomes" id="UP000324222">
    <property type="component" value="Unassembled WGS sequence"/>
</dbReference>
<accession>A0A5B7FG45</accession>
<protein>
    <submittedName>
        <fullName evidence="1">Uncharacterized protein</fullName>
    </submittedName>
</protein>
<proteinExistence type="predicted"/>
<dbReference type="EMBL" id="VSRR010005832">
    <property type="protein sequence ID" value="MPC43434.1"/>
    <property type="molecule type" value="Genomic_DNA"/>
</dbReference>